<dbReference type="Gene3D" id="1.20.140.40">
    <property type="entry name" value="Invertase/pectin methylesterase inhibitor family protein"/>
    <property type="match status" value="1"/>
</dbReference>
<dbReference type="SMART" id="SM00856">
    <property type="entry name" value="PMEI"/>
    <property type="match status" value="1"/>
</dbReference>
<dbReference type="GO" id="GO:0004857">
    <property type="term" value="F:enzyme inhibitor activity"/>
    <property type="evidence" value="ECO:0007669"/>
    <property type="project" value="InterPro"/>
</dbReference>
<evidence type="ECO:0000256" key="2">
    <source>
        <dbReference type="ARBA" id="ARBA00007786"/>
    </source>
</evidence>
<evidence type="ECO:0000256" key="6">
    <source>
        <dbReference type="ARBA" id="ARBA00023180"/>
    </source>
</evidence>
<evidence type="ECO:0000256" key="4">
    <source>
        <dbReference type="ARBA" id="ARBA00022729"/>
    </source>
</evidence>
<dbReference type="EMBL" id="SZYD01000002">
    <property type="protein sequence ID" value="KAD7116600.1"/>
    <property type="molecule type" value="Genomic_DNA"/>
</dbReference>
<evidence type="ECO:0000313" key="8">
    <source>
        <dbReference type="EMBL" id="KAD7116600.1"/>
    </source>
</evidence>
<evidence type="ECO:0000256" key="1">
    <source>
        <dbReference type="ARBA" id="ARBA00006027"/>
    </source>
</evidence>
<evidence type="ECO:0000259" key="7">
    <source>
        <dbReference type="SMART" id="SM00856"/>
    </source>
</evidence>
<dbReference type="InterPro" id="IPR051955">
    <property type="entry name" value="PME_Inhibitor"/>
</dbReference>
<dbReference type="InterPro" id="IPR006501">
    <property type="entry name" value="Pectinesterase_inhib_dom"/>
</dbReference>
<proteinExistence type="inferred from homology"/>
<reference evidence="8 9" key="1">
    <citation type="submission" date="2019-05" db="EMBL/GenBank/DDBJ databases">
        <title>Mikania micrantha, genome provides insights into the molecular mechanism of rapid growth.</title>
        <authorList>
            <person name="Liu B."/>
        </authorList>
    </citation>
    <scope>NUCLEOTIDE SEQUENCE [LARGE SCALE GENOMIC DNA]</scope>
    <source>
        <strain evidence="8">NLD-2019</strain>
        <tissue evidence="8">Leaf</tissue>
    </source>
</reference>
<dbReference type="Proteomes" id="UP000326396">
    <property type="component" value="Linkage Group LG10"/>
</dbReference>
<gene>
    <name evidence="8" type="ORF">E3N88_03868</name>
</gene>
<dbReference type="OrthoDB" id="1430376at2759"/>
<dbReference type="Pfam" id="PF04043">
    <property type="entry name" value="PMEI"/>
    <property type="match status" value="1"/>
</dbReference>
<protein>
    <recommendedName>
        <fullName evidence="3">pectinesterase</fullName>
        <ecNumber evidence="3">3.1.1.11</ecNumber>
    </recommendedName>
</protein>
<comment type="similarity">
    <text evidence="1">In the N-terminal section; belongs to the PMEI family.</text>
</comment>
<dbReference type="SUPFAM" id="SSF101148">
    <property type="entry name" value="Plant invertase/pectin methylesterase inhibitor"/>
    <property type="match status" value="1"/>
</dbReference>
<keyword evidence="9" id="KW-1185">Reference proteome</keyword>
<dbReference type="AlphaFoldDB" id="A0A5N6PVM0"/>
<accession>A0A5N6PVM0</accession>
<keyword evidence="6" id="KW-0325">Glycoprotein</keyword>
<dbReference type="FunFam" id="1.20.140.40:FF:000010">
    <property type="entry name" value="Pectinesterase"/>
    <property type="match status" value="1"/>
</dbReference>
<dbReference type="GO" id="GO:0030599">
    <property type="term" value="F:pectinesterase activity"/>
    <property type="evidence" value="ECO:0007669"/>
    <property type="project" value="UniProtKB-EC"/>
</dbReference>
<keyword evidence="5" id="KW-1015">Disulfide bond</keyword>
<organism evidence="8 9">
    <name type="scientific">Mikania micrantha</name>
    <name type="common">bitter vine</name>
    <dbReference type="NCBI Taxonomy" id="192012"/>
    <lineage>
        <taxon>Eukaryota</taxon>
        <taxon>Viridiplantae</taxon>
        <taxon>Streptophyta</taxon>
        <taxon>Embryophyta</taxon>
        <taxon>Tracheophyta</taxon>
        <taxon>Spermatophyta</taxon>
        <taxon>Magnoliopsida</taxon>
        <taxon>eudicotyledons</taxon>
        <taxon>Gunneridae</taxon>
        <taxon>Pentapetalae</taxon>
        <taxon>asterids</taxon>
        <taxon>campanulids</taxon>
        <taxon>Asterales</taxon>
        <taxon>Asteraceae</taxon>
        <taxon>Asteroideae</taxon>
        <taxon>Heliantheae alliance</taxon>
        <taxon>Eupatorieae</taxon>
        <taxon>Mikania</taxon>
    </lineage>
</organism>
<dbReference type="PANTHER" id="PTHR31080">
    <property type="entry name" value="PECTINESTERASE INHIBITOR-LIKE"/>
    <property type="match status" value="1"/>
</dbReference>
<dbReference type="InterPro" id="IPR035513">
    <property type="entry name" value="Invertase/methylesterase_inhib"/>
</dbReference>
<dbReference type="NCBIfam" id="TIGR01614">
    <property type="entry name" value="PME_inhib"/>
    <property type="match status" value="1"/>
</dbReference>
<dbReference type="CDD" id="cd15798">
    <property type="entry name" value="PMEI-like_3"/>
    <property type="match status" value="1"/>
</dbReference>
<feature type="domain" description="Pectinesterase inhibitor" evidence="7">
    <location>
        <begin position="57"/>
        <end position="216"/>
    </location>
</feature>
<evidence type="ECO:0000313" key="9">
    <source>
        <dbReference type="Proteomes" id="UP000326396"/>
    </source>
</evidence>
<evidence type="ECO:0000256" key="5">
    <source>
        <dbReference type="ARBA" id="ARBA00023157"/>
    </source>
</evidence>
<comment type="similarity">
    <text evidence="2">In the C-terminal section; belongs to the pectinesterase family.</text>
</comment>
<keyword evidence="4" id="KW-0732">Signal</keyword>
<name>A0A5N6PVM0_9ASTR</name>
<dbReference type="PANTHER" id="PTHR31080:SF64">
    <property type="entry name" value="PLANT INVERTASE_PECTIN METHYLESTERASE INHIBITOR SUPERFAMILY PROTEIN"/>
    <property type="match status" value="1"/>
</dbReference>
<dbReference type="EC" id="3.1.1.11" evidence="3"/>
<evidence type="ECO:0000256" key="3">
    <source>
        <dbReference type="ARBA" id="ARBA00013229"/>
    </source>
</evidence>
<sequence>MGSILDPIRFPWELVAGGLGASSVWTSGQLVHPLAIEVSTTLPTITTAGNPFRPPSDDKDFIRTSCRTTLYPQTCFTSLAGHSYSVNQDPGRLARVAIGVTLSRANHMAKYVANVSRYADYYSSPRVAAAVHDCCSVFGDAVDGIRGSLRQMRQLGGSGEALRFQLSNVQTWMSAALTNEETCTDGFEDVPDDGVKAAVFRRAVKVKEVTSNALALVNTFANTIQITP</sequence>
<comment type="caution">
    <text evidence="8">The sequence shown here is derived from an EMBL/GenBank/DDBJ whole genome shotgun (WGS) entry which is preliminary data.</text>
</comment>